<accession>A0A830F8I8</accession>
<keyword evidence="2" id="KW-1185">Reference proteome</keyword>
<organism evidence="1 2">
    <name type="scientific">Halocalculus aciditolerans</name>
    <dbReference type="NCBI Taxonomy" id="1383812"/>
    <lineage>
        <taxon>Archaea</taxon>
        <taxon>Methanobacteriati</taxon>
        <taxon>Methanobacteriota</taxon>
        <taxon>Stenosarchaea group</taxon>
        <taxon>Halobacteria</taxon>
        <taxon>Halobacteriales</taxon>
        <taxon>Halobacteriaceae</taxon>
        <taxon>Halocalculus</taxon>
    </lineage>
</organism>
<evidence type="ECO:0000313" key="1">
    <source>
        <dbReference type="EMBL" id="GGL65101.1"/>
    </source>
</evidence>
<dbReference type="RefSeq" id="WP_188979234.1">
    <property type="nucleotide sequence ID" value="NZ_BMPG01000003.1"/>
</dbReference>
<dbReference type="OrthoDB" id="193844at2157"/>
<comment type="caution">
    <text evidence="1">The sequence shown here is derived from an EMBL/GenBank/DDBJ whole genome shotgun (WGS) entry which is preliminary data.</text>
</comment>
<proteinExistence type="predicted"/>
<gene>
    <name evidence="1" type="ORF">GCM10009039_23820</name>
</gene>
<dbReference type="AlphaFoldDB" id="A0A830F8I8"/>
<dbReference type="Proteomes" id="UP000607197">
    <property type="component" value="Unassembled WGS sequence"/>
</dbReference>
<reference evidence="1" key="2">
    <citation type="submission" date="2020-09" db="EMBL/GenBank/DDBJ databases">
        <authorList>
            <person name="Sun Q."/>
            <person name="Ohkuma M."/>
        </authorList>
    </citation>
    <scope>NUCLEOTIDE SEQUENCE</scope>
    <source>
        <strain evidence="1">JCM 19596</strain>
    </source>
</reference>
<protein>
    <submittedName>
        <fullName evidence="1">Uncharacterized protein</fullName>
    </submittedName>
</protein>
<dbReference type="EMBL" id="BMPG01000003">
    <property type="protein sequence ID" value="GGL65101.1"/>
    <property type="molecule type" value="Genomic_DNA"/>
</dbReference>
<sequence>MNPKAKSQQNFIEDRVEQITARDHLEPSNKAEVVLALDQSNRLGAKPTITVKDFDPGGDANPVIERSGNRYGGSVHRQLTDHFTEDRPLESISKIICWSIGDRDKLRQLERRGYHNERVSFDLENNRIECGAGSTRVIHVIQVAPPVQQLGQEAGQVTLD</sequence>
<name>A0A830F8I8_9EURY</name>
<evidence type="ECO:0000313" key="2">
    <source>
        <dbReference type="Proteomes" id="UP000607197"/>
    </source>
</evidence>
<reference evidence="1" key="1">
    <citation type="journal article" date="2014" name="Int. J. Syst. Evol. Microbiol.">
        <title>Complete genome sequence of Corynebacterium casei LMG S-19264T (=DSM 44701T), isolated from a smear-ripened cheese.</title>
        <authorList>
            <consortium name="US DOE Joint Genome Institute (JGI-PGF)"/>
            <person name="Walter F."/>
            <person name="Albersmeier A."/>
            <person name="Kalinowski J."/>
            <person name="Ruckert C."/>
        </authorList>
    </citation>
    <scope>NUCLEOTIDE SEQUENCE</scope>
    <source>
        <strain evidence="1">JCM 19596</strain>
    </source>
</reference>